<feature type="compositionally biased region" description="Polar residues" evidence="4">
    <location>
        <begin position="1"/>
        <end position="14"/>
    </location>
</feature>
<dbReference type="AlphaFoldDB" id="A0A7S3P5B9"/>
<evidence type="ECO:0000256" key="3">
    <source>
        <dbReference type="PIRSR" id="PIRSR600101-2"/>
    </source>
</evidence>
<dbReference type="PROSITE" id="PS00462">
    <property type="entry name" value="G_GLU_TRANSPEPTIDASE"/>
    <property type="match status" value="1"/>
</dbReference>
<dbReference type="EMBL" id="HBIM01002994">
    <property type="protein sequence ID" value="CAE0404487.1"/>
    <property type="molecule type" value="Transcribed_RNA"/>
</dbReference>
<evidence type="ECO:0000256" key="4">
    <source>
        <dbReference type="SAM" id="MobiDB-lite"/>
    </source>
</evidence>
<reference evidence="6" key="1">
    <citation type="submission" date="2021-01" db="EMBL/GenBank/DDBJ databases">
        <authorList>
            <person name="Corre E."/>
            <person name="Pelletier E."/>
            <person name="Niang G."/>
            <person name="Scheremetjew M."/>
            <person name="Finn R."/>
            <person name="Kale V."/>
            <person name="Holt S."/>
            <person name="Cochrane G."/>
            <person name="Meng A."/>
            <person name="Brown T."/>
            <person name="Cohen L."/>
        </authorList>
    </citation>
    <scope>NUCLEOTIDE SEQUENCE</scope>
    <source>
        <strain evidence="6">CCMP127</strain>
    </source>
</reference>
<keyword evidence="5" id="KW-0472">Membrane</keyword>
<gene>
    <name evidence="6" type="ORF">ACOF00016_LOCUS2606</name>
</gene>
<dbReference type="GO" id="GO:0006751">
    <property type="term" value="P:glutathione catabolic process"/>
    <property type="evidence" value="ECO:0007669"/>
    <property type="project" value="InterPro"/>
</dbReference>
<keyword evidence="5" id="KW-1133">Transmembrane helix</keyword>
<sequence>MNNQNQTYQKSSYGSVPSDSTSSDNNSSTVPQSKRSQRNSMILKGAVLVATLVAGVLVGSAATGYYNSAKYWKDEEQQQQENKPQTTVACDNDNKVDTEAEQWAKIKEESLIEGLSNGAVSTDDGRCSDIGNDILQFLGGNAVDAAVAVTLCLGIVNPSGSTPGGGGFALVHATALGRDDAVEFEDMRSQKPPKPGQKATEVIDCREVAPAAANEHMFDGKPEDATWTGGLANAVPGQLHCLAVMHERYGSLPWSTVIQPAVKLAREGVAVTPYLAHAINLKSSHKKIFDHPALQKLVTRNHDSKTLLQDGDIYTNPALADLLEDVAAEGIDAFYNGKHAAAMAADIQAAGGIMTAADFANYRAVVRDPLITEPGEIKGFTMVGVPPPSSGGCVVIGAARFMAGYPEALSMYDDTLSEHRTVESMKHLYAMRMSLSDPAYFSNVTAAAVKDMMEGDYVENLRKMTKDDGVLPMSGYGGSKWGFLTDDDVSDSKLVMTEEGHDNRRFLRAAQQNQRRLKGWQYLNDHGTTHFSIVDKYGNAVTMTTTINTYFGSGIVSPSTGVIFNSQMDDFSSPGVPNHYGVAPSESNYITPGKKPLSSVAPTLIFRPRMDKPISDKTNLGDQQLMMVVGASGGPKIPTATLQAVLNYLFRGLSLYDAVVRPRLHDQLLYKGHSTTLFDEDTLLQGPTILVSERTRNALTSRDHEIAHVTNTGVVQAVALDMETGLWSAVSDPRKGGRPAGY</sequence>
<feature type="binding site" evidence="3">
    <location>
        <position position="206"/>
    </location>
    <ligand>
        <name>L-glutamate</name>
        <dbReference type="ChEBI" id="CHEBI:29985"/>
    </ligand>
</feature>
<comment type="similarity">
    <text evidence="1">Belongs to the gamma-glutamyltransferase family.</text>
</comment>
<proteinExistence type="inferred from homology"/>
<dbReference type="Pfam" id="PF01019">
    <property type="entry name" value="G_glu_transpept"/>
    <property type="match status" value="2"/>
</dbReference>
<dbReference type="PANTHER" id="PTHR11686:SF9">
    <property type="entry name" value="RE13973P"/>
    <property type="match status" value="1"/>
</dbReference>
<dbReference type="PRINTS" id="PR01210">
    <property type="entry name" value="GGTRANSPTASE"/>
</dbReference>
<name>A0A7S3P5B9_9STRA</name>
<dbReference type="SUPFAM" id="SSF56235">
    <property type="entry name" value="N-terminal nucleophile aminohydrolases (Ntn hydrolases)"/>
    <property type="match status" value="1"/>
</dbReference>
<feature type="binding site" evidence="3">
    <location>
        <position position="634"/>
    </location>
    <ligand>
        <name>L-glutamate</name>
        <dbReference type="ChEBI" id="CHEBI:29985"/>
    </ligand>
</feature>
<dbReference type="InterPro" id="IPR029055">
    <property type="entry name" value="Ntn_hydrolases_N"/>
</dbReference>
<dbReference type="PANTHER" id="PTHR11686">
    <property type="entry name" value="GAMMA GLUTAMYL TRANSPEPTIDASE"/>
    <property type="match status" value="1"/>
</dbReference>
<evidence type="ECO:0000256" key="5">
    <source>
        <dbReference type="SAM" id="Phobius"/>
    </source>
</evidence>
<evidence type="ECO:0000256" key="2">
    <source>
        <dbReference type="PIRSR" id="PIRSR600101-1"/>
    </source>
</evidence>
<organism evidence="6">
    <name type="scientific">Amphora coffeiformis</name>
    <dbReference type="NCBI Taxonomy" id="265554"/>
    <lineage>
        <taxon>Eukaryota</taxon>
        <taxon>Sar</taxon>
        <taxon>Stramenopiles</taxon>
        <taxon>Ochrophyta</taxon>
        <taxon>Bacillariophyta</taxon>
        <taxon>Bacillariophyceae</taxon>
        <taxon>Bacillariophycidae</taxon>
        <taxon>Thalassiophysales</taxon>
        <taxon>Catenulaceae</taxon>
        <taxon>Amphora</taxon>
    </lineage>
</organism>
<evidence type="ECO:0000256" key="1">
    <source>
        <dbReference type="ARBA" id="ARBA00009381"/>
    </source>
</evidence>
<evidence type="ECO:0000313" key="6">
    <source>
        <dbReference type="EMBL" id="CAE0404487.1"/>
    </source>
</evidence>
<feature type="binding site" evidence="3">
    <location>
        <begin position="598"/>
        <end position="599"/>
    </location>
    <ligand>
        <name>L-glutamate</name>
        <dbReference type="ChEBI" id="CHEBI:29985"/>
    </ligand>
</feature>
<evidence type="ECO:0008006" key="7">
    <source>
        <dbReference type="Google" id="ProtNLM"/>
    </source>
</evidence>
<dbReference type="InterPro" id="IPR000101">
    <property type="entry name" value="GGT_peptidase"/>
</dbReference>
<feature type="binding site" evidence="3">
    <location>
        <begin position="546"/>
        <end position="548"/>
    </location>
    <ligand>
        <name>L-glutamate</name>
        <dbReference type="ChEBI" id="CHEBI:29985"/>
    </ligand>
</feature>
<dbReference type="Gene3D" id="1.10.246.130">
    <property type="match status" value="1"/>
</dbReference>
<keyword evidence="5" id="KW-0812">Transmembrane</keyword>
<accession>A0A7S3P5B9</accession>
<feature type="binding site" evidence="3">
    <location>
        <position position="570"/>
    </location>
    <ligand>
        <name>L-glutamate</name>
        <dbReference type="ChEBI" id="CHEBI:29985"/>
    </ligand>
</feature>
<feature type="transmembrane region" description="Helical" evidence="5">
    <location>
        <begin position="42"/>
        <end position="66"/>
    </location>
</feature>
<feature type="region of interest" description="Disordered" evidence="4">
    <location>
        <begin position="1"/>
        <end position="37"/>
    </location>
</feature>
<protein>
    <recommendedName>
        <fullName evidence="7">Gamma-glutamyltransferase</fullName>
    </recommendedName>
</protein>
<dbReference type="InterPro" id="IPR043138">
    <property type="entry name" value="GGT_lsub"/>
</dbReference>
<dbReference type="FunFam" id="3.60.20.40:FF:000001">
    <property type="entry name" value="Gamma-glutamyltranspeptidase 1"/>
    <property type="match status" value="1"/>
</dbReference>
<feature type="compositionally biased region" description="Low complexity" evidence="4">
    <location>
        <begin position="15"/>
        <end position="31"/>
    </location>
</feature>
<dbReference type="InterPro" id="IPR043137">
    <property type="entry name" value="GGT_ssub_C"/>
</dbReference>
<feature type="active site" description="Nucleophile" evidence="2">
    <location>
        <position position="528"/>
    </location>
</feature>
<dbReference type="GO" id="GO:0036374">
    <property type="term" value="F:glutathione hydrolase activity"/>
    <property type="evidence" value="ECO:0007669"/>
    <property type="project" value="InterPro"/>
</dbReference>
<dbReference type="GO" id="GO:0005886">
    <property type="term" value="C:plasma membrane"/>
    <property type="evidence" value="ECO:0007669"/>
    <property type="project" value="TreeGrafter"/>
</dbReference>
<dbReference type="Gene3D" id="3.60.20.40">
    <property type="match status" value="1"/>
</dbReference>
<dbReference type="InterPro" id="IPR055262">
    <property type="entry name" value="GGT_CS"/>
</dbReference>